<sequence length="77" mass="8586">MWVCAHCHLHRVASATRRYCYAGDSTRHHARRCKAATPIVGGRSGEPLARRTGADLAFAGRRTLLKWSDEINLAVVR</sequence>
<accession>D4E1D8</accession>
<evidence type="ECO:0000313" key="1">
    <source>
        <dbReference type="EMBL" id="EFE96483.1"/>
    </source>
</evidence>
<dbReference type="STRING" id="667129.HMPREF0758_1912"/>
<dbReference type="Proteomes" id="UP000005723">
    <property type="component" value="Unassembled WGS sequence"/>
</dbReference>
<proteinExistence type="predicted"/>
<dbReference type="AlphaFoldDB" id="D4E1D8"/>
<name>D4E1D8_SEROD</name>
<organism evidence="1 2">
    <name type="scientific">Serratia odorifera DSM 4582</name>
    <dbReference type="NCBI Taxonomy" id="667129"/>
    <lineage>
        <taxon>Bacteria</taxon>
        <taxon>Pseudomonadati</taxon>
        <taxon>Pseudomonadota</taxon>
        <taxon>Gammaproteobacteria</taxon>
        <taxon>Enterobacterales</taxon>
        <taxon>Yersiniaceae</taxon>
        <taxon>Serratia</taxon>
    </lineage>
</organism>
<comment type="caution">
    <text evidence="1">The sequence shown here is derived from an EMBL/GenBank/DDBJ whole genome shotgun (WGS) entry which is preliminary data.</text>
</comment>
<keyword evidence="2" id="KW-1185">Reference proteome</keyword>
<dbReference type="HOGENOM" id="CLU_2636051_0_0_6"/>
<protein>
    <submittedName>
        <fullName evidence="1">Uncharacterized protein</fullName>
    </submittedName>
</protein>
<evidence type="ECO:0000313" key="2">
    <source>
        <dbReference type="Proteomes" id="UP000005723"/>
    </source>
</evidence>
<dbReference type="EMBL" id="ADBY01000032">
    <property type="protein sequence ID" value="EFE96483.1"/>
    <property type="molecule type" value="Genomic_DNA"/>
</dbReference>
<gene>
    <name evidence="1" type="ORF">HMPREF0758_1912</name>
</gene>
<reference evidence="1 2" key="1">
    <citation type="submission" date="2010-01" db="EMBL/GenBank/DDBJ databases">
        <authorList>
            <person name="Muzny D."/>
            <person name="Qin X."/>
            <person name="Deng J."/>
            <person name="Jiang H."/>
            <person name="Liu Y."/>
            <person name="Qu J."/>
            <person name="Song X.-Z."/>
            <person name="Zhang L."/>
            <person name="Thornton R."/>
            <person name="Coyle M."/>
            <person name="Francisco L."/>
            <person name="Jackson L."/>
            <person name="Javaid M."/>
            <person name="Korchina V."/>
            <person name="Kovar C."/>
            <person name="Mata R."/>
            <person name="Mathew T."/>
            <person name="Ngo R."/>
            <person name="Nguyen L."/>
            <person name="Nguyen N."/>
            <person name="Okwuonu G."/>
            <person name="Ongeri F."/>
            <person name="Pham C."/>
            <person name="Simmons D."/>
            <person name="Wilczek-Boney K."/>
            <person name="Hale W."/>
            <person name="Jakkamsetti A."/>
            <person name="Pham P."/>
            <person name="Ruth R."/>
            <person name="San Lucas F."/>
            <person name="Warren J."/>
            <person name="Zhang J."/>
            <person name="Zhao Z."/>
            <person name="Zhou C."/>
            <person name="Zhu D."/>
            <person name="Lee S."/>
            <person name="Bess C."/>
            <person name="Blankenburg K."/>
            <person name="Forbes L."/>
            <person name="Fu Q."/>
            <person name="Gubbala S."/>
            <person name="Hirani K."/>
            <person name="Jayaseelan J.C."/>
            <person name="Lara F."/>
            <person name="Munidasa M."/>
            <person name="Palculict T."/>
            <person name="Patil S."/>
            <person name="Pu L.-L."/>
            <person name="Saada N."/>
            <person name="Tang L."/>
            <person name="Weissenberger G."/>
            <person name="Zhu Y."/>
            <person name="Hemphill L."/>
            <person name="Shang Y."/>
            <person name="Youmans B."/>
            <person name="Ayvaz T."/>
            <person name="Ross M."/>
            <person name="Santibanez J."/>
            <person name="Aqrawi P."/>
            <person name="Gross S."/>
            <person name="Joshi V."/>
            <person name="Fowler G."/>
            <person name="Nazareth L."/>
            <person name="Reid J."/>
            <person name="Worley K."/>
            <person name="Petrosino J."/>
            <person name="Highlander S."/>
            <person name="Gibbs R."/>
        </authorList>
    </citation>
    <scope>NUCLEOTIDE SEQUENCE [LARGE SCALE GENOMIC DNA]</scope>
    <source>
        <strain evidence="1 2">DSM 4582</strain>
    </source>
</reference>